<proteinExistence type="predicted"/>
<reference evidence="1" key="1">
    <citation type="submission" date="2014-05" db="EMBL/GenBank/DDBJ databases">
        <authorList>
            <person name="Chronopoulou M."/>
        </authorList>
    </citation>
    <scope>NUCLEOTIDE SEQUENCE</scope>
    <source>
        <tissue evidence="1">Whole organism</tissue>
    </source>
</reference>
<name>A0A0K2VKM5_LEPSM</name>
<evidence type="ECO:0000313" key="1">
    <source>
        <dbReference type="EMBL" id="CDW50762.1"/>
    </source>
</evidence>
<dbReference type="AlphaFoldDB" id="A0A0K2VKM5"/>
<feature type="non-terminal residue" evidence="1">
    <location>
        <position position="1"/>
    </location>
</feature>
<organism evidence="1">
    <name type="scientific">Lepeophtheirus salmonis</name>
    <name type="common">Salmon louse</name>
    <name type="synonym">Caligus salmonis</name>
    <dbReference type="NCBI Taxonomy" id="72036"/>
    <lineage>
        <taxon>Eukaryota</taxon>
        <taxon>Metazoa</taxon>
        <taxon>Ecdysozoa</taxon>
        <taxon>Arthropoda</taxon>
        <taxon>Crustacea</taxon>
        <taxon>Multicrustacea</taxon>
        <taxon>Hexanauplia</taxon>
        <taxon>Copepoda</taxon>
        <taxon>Siphonostomatoida</taxon>
        <taxon>Caligidae</taxon>
        <taxon>Lepeophtheirus</taxon>
    </lineage>
</organism>
<protein>
    <submittedName>
        <fullName evidence="1">Uncharacterized protein</fullName>
    </submittedName>
</protein>
<dbReference type="EMBL" id="HACA01033401">
    <property type="protein sequence ID" value="CDW50762.1"/>
    <property type="molecule type" value="Transcribed_RNA"/>
</dbReference>
<sequence>GIHIESTRFSQDINMKVIFSSLITVTLLFFSQCEAQHGIRVKKMEKLPLLFGNWKEDTKNQEGFEKLTNELKYLYPVGSNPSEMEIVYLEKIGAYAIFGQANGIMEQSGKYFRWPIRRYFTNPMPKKSTRLGDMKLKGEVDGDKLHINVSDPNSRKEVLTITLWAQEVRRAKGLTLTYKNPKTGTTAQTYYTDI</sequence>
<accession>A0A0K2VKM5</accession>